<name>Q10LC9_ORYSJ</name>
<feature type="compositionally biased region" description="Low complexity" evidence="1">
    <location>
        <begin position="28"/>
        <end position="44"/>
    </location>
</feature>
<dbReference type="InterPro" id="IPR051320">
    <property type="entry name" value="Viral_Replic_Matur_Polypro"/>
</dbReference>
<dbReference type="Gene3D" id="3.30.70.270">
    <property type="match status" value="1"/>
</dbReference>
<dbReference type="Pfam" id="PF17919">
    <property type="entry name" value="RT_RNaseH_2"/>
    <property type="match status" value="1"/>
</dbReference>
<dbReference type="PANTHER" id="PTHR33064">
    <property type="entry name" value="POL PROTEIN"/>
    <property type="match status" value="1"/>
</dbReference>
<gene>
    <name evidence="4" type="ordered locus">LOC_Os03g23150</name>
</gene>
<dbReference type="InterPro" id="IPR043502">
    <property type="entry name" value="DNA/RNA_pol_sf"/>
</dbReference>
<dbReference type="EMBL" id="DP000009">
    <property type="protein sequence ID" value="ABF95978.1"/>
    <property type="molecule type" value="Genomic_DNA"/>
</dbReference>
<evidence type="ECO:0000259" key="2">
    <source>
        <dbReference type="Pfam" id="PF05754"/>
    </source>
</evidence>
<protein>
    <submittedName>
        <fullName evidence="4">Retrotransposon protein, putative, Ty3-gypsy subclass</fullName>
    </submittedName>
</protein>
<feature type="domain" description="Reverse transcriptase/retrotransposon-derived protein RNase H-like" evidence="3">
    <location>
        <begin position="158"/>
        <end position="220"/>
    </location>
</feature>
<dbReference type="InterPro" id="IPR041577">
    <property type="entry name" value="RT_RNaseH_2"/>
</dbReference>
<reference evidence="4" key="2">
    <citation type="submission" date="2006-06" db="EMBL/GenBank/DDBJ databases">
        <authorList>
            <person name="Buell R."/>
            <person name="Wing R.A."/>
            <person name="McCombie W.A."/>
            <person name="Ouyang S."/>
        </authorList>
    </citation>
    <scope>NUCLEOTIDE SEQUENCE</scope>
</reference>
<sequence>MVTAGDHRRGGAAPERAERRGKRKGRSTAHPGTTRTAKTTAGAKESGGAVRDGEDDGAPAVGGRNGGADGVDDDTAKPMGDVTWLSEVKFLGHVISAKGVAVDPETVTAVTDWKQPKTVTQIRSFLGLAGYYRRFIENFSKIARPMTQLLKKEEKFVWSPQCEKAFKTLKEKLVSSPVLILPDTRKDFMVYCDASRQGLGCVLMQEGYVVAYASRQLRPHCRVPNRL</sequence>
<evidence type="ECO:0000259" key="3">
    <source>
        <dbReference type="Pfam" id="PF17919"/>
    </source>
</evidence>
<accession>Q10LC9</accession>
<evidence type="ECO:0000256" key="1">
    <source>
        <dbReference type="SAM" id="MobiDB-lite"/>
    </source>
</evidence>
<dbReference type="PANTHER" id="PTHR33064:SF37">
    <property type="entry name" value="RIBONUCLEASE H"/>
    <property type="match status" value="1"/>
</dbReference>
<feature type="domain" description="DUF834" evidence="2">
    <location>
        <begin position="44"/>
        <end position="87"/>
    </location>
</feature>
<reference evidence="4" key="1">
    <citation type="journal article" date="2005" name="Genome Res.">
        <title>Sequence, annotation, and analysis of synteny between rice chromosome 3 and diverged grass species.</title>
        <authorList>
            <consortium name="Rice Chromosome 3 Sequencing Consortium"/>
            <person name="Buell C.R."/>
            <person name="Yuan Q."/>
            <person name="Ouyang S."/>
            <person name="Liu J."/>
            <person name="Zhu W."/>
            <person name="Wang A."/>
            <person name="Maiti R."/>
            <person name="Haas B."/>
            <person name="Wortman J."/>
            <person name="Pertea M."/>
            <person name="Jones K.M."/>
            <person name="Kim M."/>
            <person name="Overton L."/>
            <person name="Tsitrin T."/>
            <person name="Fadrosh D."/>
            <person name="Bera J."/>
            <person name="Weaver B."/>
            <person name="Jin S."/>
            <person name="Johri S."/>
            <person name="Reardon M."/>
            <person name="Webb K."/>
            <person name="Hill J."/>
            <person name="Moffat K."/>
            <person name="Tallon L."/>
            <person name="Van Aken S."/>
            <person name="Lewis M."/>
            <person name="Utterback T."/>
            <person name="Feldblyum T."/>
            <person name="Zismann V."/>
            <person name="Iobst S."/>
            <person name="Hsiao J."/>
            <person name="de Vazeille A.R."/>
            <person name="Salzberg S.L."/>
            <person name="White O."/>
            <person name="Fraser C."/>
            <person name="Yu Y."/>
            <person name="Kim H."/>
            <person name="Rambo T."/>
            <person name="Currie J."/>
            <person name="Collura K."/>
            <person name="Kernodle-Thompson S."/>
            <person name="Wei F."/>
            <person name="Kudrna K."/>
            <person name="Ammiraju J.S."/>
            <person name="Luo M."/>
            <person name="Goicoechea J.L."/>
            <person name="Wing R.A."/>
            <person name="Henry D."/>
            <person name="Oates R."/>
            <person name="Palmer M."/>
            <person name="Pries G."/>
            <person name="Saski C."/>
            <person name="Simmons J."/>
            <person name="Soderlund C."/>
            <person name="Nelson W."/>
            <person name="de la Bastide M."/>
            <person name="Spiegel L."/>
            <person name="Nascimento L."/>
            <person name="Huang E."/>
            <person name="Preston R."/>
            <person name="Zutavern T."/>
            <person name="Palmer L."/>
            <person name="O'Shaughnessy A."/>
            <person name="Dike S."/>
            <person name="McCombie W.R."/>
            <person name="Minx P."/>
            <person name="Cordum H."/>
            <person name="Wilson R."/>
            <person name="Jin W."/>
            <person name="Lee H.R."/>
            <person name="Jiang J."/>
            <person name="Jackson S."/>
        </authorList>
    </citation>
    <scope>NUCLEOTIDE SEQUENCE [LARGE SCALE GENOMIC DNA]</scope>
</reference>
<feature type="region of interest" description="Disordered" evidence="1">
    <location>
        <begin position="1"/>
        <end position="75"/>
    </location>
</feature>
<dbReference type="Pfam" id="PF05754">
    <property type="entry name" value="DUF834"/>
    <property type="match status" value="1"/>
</dbReference>
<organism evidence="4">
    <name type="scientific">Oryza sativa subsp. japonica</name>
    <name type="common">Rice</name>
    <dbReference type="NCBI Taxonomy" id="39947"/>
    <lineage>
        <taxon>Eukaryota</taxon>
        <taxon>Viridiplantae</taxon>
        <taxon>Streptophyta</taxon>
        <taxon>Embryophyta</taxon>
        <taxon>Tracheophyta</taxon>
        <taxon>Spermatophyta</taxon>
        <taxon>Magnoliopsida</taxon>
        <taxon>Liliopsida</taxon>
        <taxon>Poales</taxon>
        <taxon>Poaceae</taxon>
        <taxon>BOP clade</taxon>
        <taxon>Oryzoideae</taxon>
        <taxon>Oryzeae</taxon>
        <taxon>Oryzinae</taxon>
        <taxon>Oryza</taxon>
        <taxon>Oryza sativa</taxon>
    </lineage>
</organism>
<dbReference type="FunFam" id="3.30.70.270:FF:000020">
    <property type="entry name" value="Transposon Tf2-6 polyprotein-like Protein"/>
    <property type="match status" value="1"/>
</dbReference>
<proteinExistence type="predicted"/>
<dbReference type="InterPro" id="IPR043128">
    <property type="entry name" value="Rev_trsase/Diguanyl_cyclase"/>
</dbReference>
<dbReference type="AlphaFoldDB" id="Q10LC9"/>
<dbReference type="InterPro" id="IPR008552">
    <property type="entry name" value="DUF834"/>
</dbReference>
<evidence type="ECO:0000313" key="4">
    <source>
        <dbReference type="EMBL" id="ABF95978.1"/>
    </source>
</evidence>
<dbReference type="SUPFAM" id="SSF56672">
    <property type="entry name" value="DNA/RNA polymerases"/>
    <property type="match status" value="1"/>
</dbReference>